<accession>A0A317PVR3</accession>
<evidence type="ECO:0000313" key="2">
    <source>
        <dbReference type="EMBL" id="PWW04976.1"/>
    </source>
</evidence>
<dbReference type="GO" id="GO:0005198">
    <property type="term" value="F:structural molecule activity"/>
    <property type="evidence" value="ECO:0007669"/>
    <property type="project" value="InterPro"/>
</dbReference>
<name>A0A317PVR3_9ENTR</name>
<dbReference type="OrthoDB" id="6631063at2"/>
<dbReference type="EMBL" id="QGTS01000014">
    <property type="protein sequence ID" value="PWW04976.1"/>
    <property type="molecule type" value="Genomic_DNA"/>
</dbReference>
<dbReference type="AlphaFoldDB" id="A0A317PVR3"/>
<dbReference type="InterPro" id="IPR006429">
    <property type="entry name" value="Phage_lambda_portal"/>
</dbReference>
<feature type="region of interest" description="Disordered" evidence="1">
    <location>
        <begin position="452"/>
        <end position="481"/>
    </location>
</feature>
<feature type="compositionally biased region" description="Basic and acidic residues" evidence="1">
    <location>
        <begin position="452"/>
        <end position="462"/>
    </location>
</feature>
<feature type="region of interest" description="Disordered" evidence="1">
    <location>
        <begin position="1"/>
        <end position="20"/>
    </location>
</feature>
<comment type="caution">
    <text evidence="2">The sequence shown here is derived from an EMBL/GenBank/DDBJ whole genome shotgun (WGS) entry which is preliminary data.</text>
</comment>
<reference evidence="2 3" key="1">
    <citation type="submission" date="2018-05" db="EMBL/GenBank/DDBJ databases">
        <title>Genomic Encyclopedia of Type Strains, Phase IV (KMG-IV): sequencing the most valuable type-strain genomes for metagenomic binning, comparative biology and taxonomic classification.</title>
        <authorList>
            <person name="Goeker M."/>
        </authorList>
    </citation>
    <scope>NUCLEOTIDE SEQUENCE [LARGE SCALE GENOMIC DNA]</scope>
    <source>
        <strain evidence="2 3">DSM 19579</strain>
    </source>
</reference>
<dbReference type="GO" id="GO:0019068">
    <property type="term" value="P:virion assembly"/>
    <property type="evidence" value="ECO:0007669"/>
    <property type="project" value="InterPro"/>
</dbReference>
<organism evidence="2 3">
    <name type="scientific">Mangrovibacter plantisponsor</name>
    <dbReference type="NCBI Taxonomy" id="451513"/>
    <lineage>
        <taxon>Bacteria</taxon>
        <taxon>Pseudomonadati</taxon>
        <taxon>Pseudomonadota</taxon>
        <taxon>Gammaproteobacteria</taxon>
        <taxon>Enterobacterales</taxon>
        <taxon>Enterobacteriaceae</taxon>
        <taxon>Mangrovibacter</taxon>
    </lineage>
</organism>
<keyword evidence="3" id="KW-1185">Reference proteome</keyword>
<gene>
    <name evidence="2" type="ORF">DES37_11472</name>
</gene>
<dbReference type="Proteomes" id="UP000246744">
    <property type="component" value="Unassembled WGS sequence"/>
</dbReference>
<proteinExistence type="predicted"/>
<evidence type="ECO:0000256" key="1">
    <source>
        <dbReference type="SAM" id="MobiDB-lite"/>
    </source>
</evidence>
<protein>
    <submittedName>
        <fullName evidence="2">Lambda family phage portal protein</fullName>
    </submittedName>
</protein>
<dbReference type="Pfam" id="PF05136">
    <property type="entry name" value="Phage_portal_2"/>
    <property type="match status" value="1"/>
</dbReference>
<evidence type="ECO:0000313" key="3">
    <source>
        <dbReference type="Proteomes" id="UP000246744"/>
    </source>
</evidence>
<dbReference type="NCBIfam" id="TIGR01539">
    <property type="entry name" value="portal_lambda"/>
    <property type="match status" value="1"/>
</dbReference>
<dbReference type="RefSeq" id="WP_110027529.1">
    <property type="nucleotide sequence ID" value="NZ_QGTS01000014.1"/>
</dbReference>
<sequence>MFNFFRKKPQPPEQPHARKLQVQKITGQLKREIDAIRRPIIDLGIGGVSSTNINQVLRYVLTPARNKSRELAVNNPVAKRYVVQCADGVTGADGITIRPTPISVNPDLGNALEQLFYTWAEDPEQFSINGQLTIDLFQQLVEKTRAVDGECFIRIHKDMKVEIIDAARLSSAKVGLLPGGSFISNSIEFDQYGKPLAYYVCRYNPVTYLVDYSTYERIPADEIIHYYIPDFAGQERGIPDLLCVAENLKDLSTFIEAALIQKKISASSMGFITNTNTDSMMIDENTSTATYSEYYEPGAIFELNPGQDVKTINPNSGVDQIDTFISELMTQVAMGLNISKQNLTMDTSNASFSASKLSDKLQQSTFKTRSNVMITKVLKPLYQRWLSNYMMTINTMKLQFSEYTNLSQARYIPVKHISIDPQRDAQERQTYLEMGVMSKTQIILDMGGEPEKVFSEIKKENEENGIQQNPNQGDEHNNSTT</sequence>